<feature type="region of interest" description="Disordered" evidence="1">
    <location>
        <begin position="96"/>
        <end position="123"/>
    </location>
</feature>
<name>A0AA38F3F6_TAXCH</name>
<comment type="caution">
    <text evidence="2">The sequence shown here is derived from an EMBL/GenBank/DDBJ whole genome shotgun (WGS) entry which is preliminary data.</text>
</comment>
<evidence type="ECO:0000313" key="3">
    <source>
        <dbReference type="Proteomes" id="UP000824469"/>
    </source>
</evidence>
<dbReference type="Proteomes" id="UP000824469">
    <property type="component" value="Unassembled WGS sequence"/>
</dbReference>
<dbReference type="Gene3D" id="2.40.70.10">
    <property type="entry name" value="Acid Proteases"/>
    <property type="match status" value="1"/>
</dbReference>
<organism evidence="2 3">
    <name type="scientific">Taxus chinensis</name>
    <name type="common">Chinese yew</name>
    <name type="synonym">Taxus wallichiana var. chinensis</name>
    <dbReference type="NCBI Taxonomy" id="29808"/>
    <lineage>
        <taxon>Eukaryota</taxon>
        <taxon>Viridiplantae</taxon>
        <taxon>Streptophyta</taxon>
        <taxon>Embryophyta</taxon>
        <taxon>Tracheophyta</taxon>
        <taxon>Spermatophyta</taxon>
        <taxon>Pinopsida</taxon>
        <taxon>Pinidae</taxon>
        <taxon>Conifers II</taxon>
        <taxon>Cupressales</taxon>
        <taxon>Taxaceae</taxon>
        <taxon>Taxus</taxon>
    </lineage>
</organism>
<accession>A0AA38F3F6</accession>
<dbReference type="EMBL" id="JAHRHJ020003813">
    <property type="protein sequence ID" value="KAH9291009.1"/>
    <property type="molecule type" value="Genomic_DNA"/>
</dbReference>
<evidence type="ECO:0000256" key="1">
    <source>
        <dbReference type="SAM" id="MobiDB-lite"/>
    </source>
</evidence>
<evidence type="ECO:0000313" key="2">
    <source>
        <dbReference type="EMBL" id="KAH9291009.1"/>
    </source>
</evidence>
<reference evidence="2 3" key="1">
    <citation type="journal article" date="2021" name="Nat. Plants">
        <title>The Taxus genome provides insights into paclitaxel biosynthesis.</title>
        <authorList>
            <person name="Xiong X."/>
            <person name="Gou J."/>
            <person name="Liao Q."/>
            <person name="Li Y."/>
            <person name="Zhou Q."/>
            <person name="Bi G."/>
            <person name="Li C."/>
            <person name="Du R."/>
            <person name="Wang X."/>
            <person name="Sun T."/>
            <person name="Guo L."/>
            <person name="Liang H."/>
            <person name="Lu P."/>
            <person name="Wu Y."/>
            <person name="Zhang Z."/>
            <person name="Ro D.K."/>
            <person name="Shang Y."/>
            <person name="Huang S."/>
            <person name="Yan J."/>
        </authorList>
    </citation>
    <scope>NUCLEOTIDE SEQUENCE [LARGE SCALE GENOMIC DNA]</scope>
    <source>
        <strain evidence="2">Ta-2019</strain>
    </source>
</reference>
<dbReference type="SUPFAM" id="SSF50630">
    <property type="entry name" value="Acid proteases"/>
    <property type="match status" value="1"/>
</dbReference>
<protein>
    <submittedName>
        <fullName evidence="2">Uncharacterized protein</fullName>
    </submittedName>
</protein>
<sequence length="314" mass="35645">MNHQHRKDKGAAMVSIKKVDTQWMPRVTRDAGLEPILVTTRAEAARTKEIPRQKIPVSREEVVHGKYPDPAHQKEVYQDTMDVIWSLQGEIQCLKEQSRREEQRRKVEVPKDDLDKVKEREGTTRRRSAREACLACKPSPHSLDYDKEITLDAVIDGWLLSNILIDTGAKVNVLTFGCMAWMGRPALQPSSNVLYMANKTKAFPIGVLKDATITIQGAKFSGDFEVLALAEADNFPALLGRPWCYKNNVDLRFNKGYISFENKEERVIIPLADGKSTPYTEPLGEEVLDRIYVRSIRDLEIIHPTDGVIQFEDA</sequence>
<dbReference type="CDD" id="cd00303">
    <property type="entry name" value="retropepsin_like"/>
    <property type="match status" value="1"/>
</dbReference>
<dbReference type="InterPro" id="IPR021109">
    <property type="entry name" value="Peptidase_aspartic_dom_sf"/>
</dbReference>
<keyword evidence="3" id="KW-1185">Reference proteome</keyword>
<gene>
    <name evidence="2" type="ORF">KI387_044138</name>
</gene>
<proteinExistence type="predicted"/>
<dbReference type="AlphaFoldDB" id="A0AA38F3F6"/>